<dbReference type="InterPro" id="IPR042099">
    <property type="entry name" value="ANL_N_sf"/>
</dbReference>
<name>A0A1T4YLS0_9BACL</name>
<keyword evidence="9" id="KW-1185">Reference proteome</keyword>
<evidence type="ECO:0000256" key="4">
    <source>
        <dbReference type="ARBA" id="ARBA00022840"/>
    </source>
</evidence>
<dbReference type="PANTHER" id="PTHR43201:SF32">
    <property type="entry name" value="2-SUCCINYLBENZOATE--COA LIGASE, CHLOROPLASTIC_PEROXISOMAL"/>
    <property type="match status" value="1"/>
</dbReference>
<evidence type="ECO:0000259" key="7">
    <source>
        <dbReference type="Pfam" id="PF13193"/>
    </source>
</evidence>
<dbReference type="PANTHER" id="PTHR43201">
    <property type="entry name" value="ACYL-COA SYNTHETASE"/>
    <property type="match status" value="1"/>
</dbReference>
<dbReference type="InterPro" id="IPR010192">
    <property type="entry name" value="MenE"/>
</dbReference>
<comment type="pathway">
    <text evidence="5">Quinol/quinone metabolism; 1,4-dihydroxy-2-naphthoate biosynthesis; 1,4-dihydroxy-2-naphthoate from chorismate: step 5/7.</text>
</comment>
<dbReference type="GO" id="GO:0006631">
    <property type="term" value="P:fatty acid metabolic process"/>
    <property type="evidence" value="ECO:0007669"/>
    <property type="project" value="TreeGrafter"/>
</dbReference>
<dbReference type="AlphaFoldDB" id="A0A1T4YLS0"/>
<protein>
    <recommendedName>
        <fullName evidence="5">2-succinylbenzoate--CoA ligase</fullName>
        <ecNumber evidence="5">6.2.1.26</ecNumber>
    </recommendedName>
    <alternativeName>
        <fullName evidence="5">o-succinylbenzoyl-CoA synthetase</fullName>
        <shortName evidence="5">OSB-CoA synthetase</shortName>
    </alternativeName>
</protein>
<comment type="function">
    <text evidence="5">Converts 2-succinylbenzoate (OSB) to 2-succinylbenzoyl-CoA (OSB-CoA).</text>
</comment>
<keyword evidence="4 5" id="KW-0067">ATP-binding</keyword>
<dbReference type="HAMAP" id="MF_00731">
    <property type="entry name" value="MenE"/>
    <property type="match status" value="1"/>
</dbReference>
<dbReference type="UniPathway" id="UPA00079"/>
<dbReference type="Pfam" id="PF00501">
    <property type="entry name" value="AMP-binding"/>
    <property type="match status" value="1"/>
</dbReference>
<dbReference type="NCBIfam" id="NF002966">
    <property type="entry name" value="PRK03640.1"/>
    <property type="match status" value="1"/>
</dbReference>
<dbReference type="PROSITE" id="PS00455">
    <property type="entry name" value="AMP_BINDING"/>
    <property type="match status" value="1"/>
</dbReference>
<dbReference type="RefSeq" id="WP_009497986.1">
    <property type="nucleotide sequence ID" value="NZ_FUYJ01000006.1"/>
</dbReference>
<evidence type="ECO:0000313" key="8">
    <source>
        <dbReference type="EMBL" id="SKB02777.1"/>
    </source>
</evidence>
<sequence>MMIPNWLHQRAKVSPELSALVGKEGQWTFRELYEASLGIAQQLHSFNIASGDRVALLSHSNEETVLFIHASWLLSVEVVFLNSRLTEDELEWQINDAEVEIVVVDDRVAQTPILDGVECLSYSTIRQAERKEFEVVELWEEDRTLSVMYTSGTTGVPKGVRQTAGNHTSSALASVLNLGLTDRDSWLCMMPLFHISGLSIIIRSVIYGMETRLYEKFDAKEAAAQITAGTVTAMSVVALTLDQIVRVIEEGNSKAHPTFRTMLVGGGPVPLDYLERAAECGLPILQTYGMTETSSQTATLGKVDAVRKLGSAGKPLFFNQIKIKGTDQAREVGEVLIKGPHVTPGYIGSQSNRSPLTGDGWLATGDAGYLDEEGYLFIVDRRADLIISGGENIYPAEIENVLLAHPAVREAGVCAKDDDQWGQVPVAFLISDQVSEQEILAYCAQHLARYKVPKEIRFVDQLPRNASNKLMRFELKKSL</sequence>
<evidence type="ECO:0000256" key="3">
    <source>
        <dbReference type="ARBA" id="ARBA00022741"/>
    </source>
</evidence>
<keyword evidence="2 5" id="KW-0436">Ligase</keyword>
<gene>
    <name evidence="5" type="primary">menE</name>
    <name evidence="8" type="ORF">SAMN04244570_3072</name>
</gene>
<dbReference type="InterPro" id="IPR020845">
    <property type="entry name" value="AMP-binding_CS"/>
</dbReference>
<dbReference type="InterPro" id="IPR045851">
    <property type="entry name" value="AMP-bd_C_sf"/>
</dbReference>
<keyword evidence="3 5" id="KW-0547">Nucleotide-binding</keyword>
<evidence type="ECO:0000259" key="6">
    <source>
        <dbReference type="Pfam" id="PF00501"/>
    </source>
</evidence>
<comment type="similarity">
    <text evidence="5">Belongs to the ATP-dependent AMP-binding enzyme family. MenE subfamily.</text>
</comment>
<proteinExistence type="inferred from homology"/>
<evidence type="ECO:0000256" key="2">
    <source>
        <dbReference type="ARBA" id="ARBA00022598"/>
    </source>
</evidence>
<dbReference type="EC" id="6.2.1.26" evidence="5"/>
<dbReference type="InterPro" id="IPR025110">
    <property type="entry name" value="AMP-bd_C"/>
</dbReference>
<reference evidence="9" key="1">
    <citation type="submission" date="2017-02" db="EMBL/GenBank/DDBJ databases">
        <authorList>
            <person name="Varghese N."/>
            <person name="Submissions S."/>
        </authorList>
    </citation>
    <scope>NUCLEOTIDE SEQUENCE [LARGE SCALE GENOMIC DNA]</scope>
    <source>
        <strain evidence="9">DSM 23966</strain>
    </source>
</reference>
<feature type="domain" description="AMP-binding enzyme C-terminal" evidence="7">
    <location>
        <begin position="397"/>
        <end position="469"/>
    </location>
</feature>
<dbReference type="EMBL" id="FUYJ01000006">
    <property type="protein sequence ID" value="SKB02777.1"/>
    <property type="molecule type" value="Genomic_DNA"/>
</dbReference>
<comment type="pathway">
    <text evidence="5">Quinol/quinone metabolism; menaquinone biosynthesis.</text>
</comment>
<dbReference type="GO" id="GO:0005524">
    <property type="term" value="F:ATP binding"/>
    <property type="evidence" value="ECO:0007669"/>
    <property type="project" value="UniProtKB-KW"/>
</dbReference>
<evidence type="ECO:0000313" key="9">
    <source>
        <dbReference type="Proteomes" id="UP000190042"/>
    </source>
</evidence>
<dbReference type="FunFam" id="3.30.300.30:FF:000008">
    <property type="entry name" value="2,3-dihydroxybenzoate-AMP ligase"/>
    <property type="match status" value="1"/>
</dbReference>
<dbReference type="GO" id="GO:0009234">
    <property type="term" value="P:menaquinone biosynthetic process"/>
    <property type="evidence" value="ECO:0007669"/>
    <property type="project" value="UniProtKB-UniRule"/>
</dbReference>
<dbReference type="GO" id="GO:0031956">
    <property type="term" value="F:medium-chain fatty acid-CoA ligase activity"/>
    <property type="evidence" value="ECO:0007669"/>
    <property type="project" value="TreeGrafter"/>
</dbReference>
<organism evidence="8 9">
    <name type="scientific">Sporosarcina newyorkensis</name>
    <dbReference type="NCBI Taxonomy" id="759851"/>
    <lineage>
        <taxon>Bacteria</taxon>
        <taxon>Bacillati</taxon>
        <taxon>Bacillota</taxon>
        <taxon>Bacilli</taxon>
        <taxon>Bacillales</taxon>
        <taxon>Caryophanaceae</taxon>
        <taxon>Sporosarcina</taxon>
    </lineage>
</organism>
<dbReference type="GO" id="GO:0008756">
    <property type="term" value="F:o-succinylbenzoate-CoA ligase activity"/>
    <property type="evidence" value="ECO:0007669"/>
    <property type="project" value="UniProtKB-UniRule"/>
</dbReference>
<dbReference type="SUPFAM" id="SSF56801">
    <property type="entry name" value="Acetyl-CoA synthetase-like"/>
    <property type="match status" value="1"/>
</dbReference>
<accession>A0A1T4YLS0</accession>
<keyword evidence="1 5" id="KW-0474">Menaquinone biosynthesis</keyword>
<dbReference type="Proteomes" id="UP000190042">
    <property type="component" value="Unassembled WGS sequence"/>
</dbReference>
<dbReference type="InterPro" id="IPR000873">
    <property type="entry name" value="AMP-dep_synth/lig_dom"/>
</dbReference>
<evidence type="ECO:0000256" key="5">
    <source>
        <dbReference type="HAMAP-Rule" id="MF_00731"/>
    </source>
</evidence>
<feature type="domain" description="AMP-dependent synthetase/ligase" evidence="6">
    <location>
        <begin position="8"/>
        <end position="346"/>
    </location>
</feature>
<dbReference type="Pfam" id="PF13193">
    <property type="entry name" value="AMP-binding_C"/>
    <property type="match status" value="1"/>
</dbReference>
<evidence type="ECO:0000256" key="1">
    <source>
        <dbReference type="ARBA" id="ARBA00022428"/>
    </source>
</evidence>
<comment type="catalytic activity">
    <reaction evidence="5">
        <text>2-succinylbenzoate + ATP + CoA = 2-succinylbenzoyl-CoA + AMP + diphosphate</text>
        <dbReference type="Rhea" id="RHEA:17009"/>
        <dbReference type="ChEBI" id="CHEBI:18325"/>
        <dbReference type="ChEBI" id="CHEBI:30616"/>
        <dbReference type="ChEBI" id="CHEBI:33019"/>
        <dbReference type="ChEBI" id="CHEBI:57287"/>
        <dbReference type="ChEBI" id="CHEBI:57364"/>
        <dbReference type="ChEBI" id="CHEBI:456215"/>
        <dbReference type="EC" id="6.2.1.26"/>
    </reaction>
</comment>
<dbReference type="Gene3D" id="3.30.300.30">
    <property type="match status" value="1"/>
</dbReference>
<dbReference type="Gene3D" id="3.40.50.12780">
    <property type="entry name" value="N-terminal domain of ligase-like"/>
    <property type="match status" value="1"/>
</dbReference>
<dbReference type="NCBIfam" id="TIGR01923">
    <property type="entry name" value="menE"/>
    <property type="match status" value="1"/>
</dbReference>
<dbReference type="UniPathway" id="UPA01057">
    <property type="reaction ID" value="UER00166"/>
</dbReference>